<evidence type="ECO:0000256" key="2">
    <source>
        <dbReference type="ARBA" id="ARBA00034247"/>
    </source>
</evidence>
<dbReference type="eggNOG" id="COG3706">
    <property type="taxonomic scope" value="Bacteria"/>
</dbReference>
<reference evidence="6" key="1">
    <citation type="submission" date="2005-10" db="EMBL/GenBank/DDBJ databases">
        <title>Complete sequence of Pelobacter carbinolicus DSM 2380.</title>
        <authorList>
            <person name="Copeland A."/>
            <person name="Lucas S."/>
            <person name="Lapidus A."/>
            <person name="Barry K."/>
            <person name="Detter J.C."/>
            <person name="Glavina T."/>
            <person name="Hammon N."/>
            <person name="Israni S."/>
            <person name="Pitluck S."/>
            <person name="Chertkov O."/>
            <person name="Schmutz J."/>
            <person name="Larimer F."/>
            <person name="Land M."/>
            <person name="Kyrpides N."/>
            <person name="Ivanova N."/>
            <person name="Richardson P."/>
        </authorList>
    </citation>
    <scope>NUCLEOTIDE SEQUENCE [LARGE SCALE GENOMIC DNA]</scope>
    <source>
        <strain evidence="6">DSM 2380 / NBRC 103641 / GraBd1</strain>
    </source>
</reference>
<protein>
    <recommendedName>
        <fullName evidence="1">diguanylate cyclase</fullName>
        <ecNumber evidence="1">2.7.7.65</ecNumber>
    </recommendedName>
</protein>
<dbReference type="Gene3D" id="3.30.70.270">
    <property type="match status" value="1"/>
</dbReference>
<dbReference type="InterPro" id="IPR029787">
    <property type="entry name" value="Nucleotide_cyclase"/>
</dbReference>
<sequence>MQFENCDMSTTLKFLDPGLEEAYIQEAVLNNHFVPRLIYLGGAFLYAIFFMLDMFFLKEILRYCVFIRFFLVCPLLLSIYFLIGSPIYKKHHTAISVIAGFVSGGGLLFMIANAPSPAEHLYYAGLMLCCLFYYVFQPRQLLSNSLSWGMFFLYIAVSLAYTEVPGAILLNNLFIFFFFNIGGMFACYAMELTQRKEFIHKCTMEDQSYRLYQALEEVDGQREKAERLSLQDPLTGLPNRRHFFSVLREALEPGHRDGQELSLMLIDIDYFKEVNDQLGHMAGDEVLAIVAHIIGDSVRQCDTACRYGGEEFAVLLPGASSQTVETIGRRLMEKIESADLLAGRSEVSLTVSVGFVSLSPGSKISIEEVIGRADRALYEAKNSGRNQLRMWSSDSHGCCV</sequence>
<dbReference type="InterPro" id="IPR050469">
    <property type="entry name" value="Diguanylate_Cyclase"/>
</dbReference>
<dbReference type="AlphaFoldDB" id="Q3A2B9"/>
<proteinExistence type="predicted"/>
<evidence type="ECO:0000313" key="6">
    <source>
        <dbReference type="Proteomes" id="UP000002534"/>
    </source>
</evidence>
<dbReference type="HOGENOM" id="CLU_000445_11_2_7"/>
<dbReference type="PANTHER" id="PTHR45138:SF9">
    <property type="entry name" value="DIGUANYLATE CYCLASE DGCM-RELATED"/>
    <property type="match status" value="1"/>
</dbReference>
<name>Q3A2B9_SYNC1</name>
<dbReference type="EMBL" id="CP000142">
    <property type="protein sequence ID" value="ABA89488.1"/>
    <property type="molecule type" value="Genomic_DNA"/>
</dbReference>
<dbReference type="STRING" id="338963.Pcar_2249"/>
<dbReference type="RefSeq" id="WP_011342005.1">
    <property type="nucleotide sequence ID" value="NC_007498.2"/>
</dbReference>
<gene>
    <name evidence="5" type="ordered locus">Pcar_2249</name>
</gene>
<comment type="catalytic activity">
    <reaction evidence="2">
        <text>2 GTP = 3',3'-c-di-GMP + 2 diphosphate</text>
        <dbReference type="Rhea" id="RHEA:24898"/>
        <dbReference type="ChEBI" id="CHEBI:33019"/>
        <dbReference type="ChEBI" id="CHEBI:37565"/>
        <dbReference type="ChEBI" id="CHEBI:58805"/>
        <dbReference type="EC" id="2.7.7.65"/>
    </reaction>
</comment>
<feature type="transmembrane region" description="Helical" evidence="3">
    <location>
        <begin position="141"/>
        <end position="161"/>
    </location>
</feature>
<dbReference type="PROSITE" id="PS50887">
    <property type="entry name" value="GGDEF"/>
    <property type="match status" value="1"/>
</dbReference>
<feature type="transmembrane region" description="Helical" evidence="3">
    <location>
        <begin position="95"/>
        <end position="114"/>
    </location>
</feature>
<dbReference type="InterPro" id="IPR000160">
    <property type="entry name" value="GGDEF_dom"/>
</dbReference>
<dbReference type="PANTHER" id="PTHR45138">
    <property type="entry name" value="REGULATORY COMPONENTS OF SENSORY TRANSDUCTION SYSTEM"/>
    <property type="match status" value="1"/>
</dbReference>
<dbReference type="EC" id="2.7.7.65" evidence="1"/>
<feature type="domain" description="GGDEF" evidence="4">
    <location>
        <begin position="259"/>
        <end position="393"/>
    </location>
</feature>
<feature type="transmembrane region" description="Helical" evidence="3">
    <location>
        <begin position="37"/>
        <end position="57"/>
    </location>
</feature>
<feature type="transmembrane region" description="Helical" evidence="3">
    <location>
        <begin position="120"/>
        <end position="136"/>
    </location>
</feature>
<keyword evidence="3" id="KW-0472">Membrane</keyword>
<evidence type="ECO:0000256" key="3">
    <source>
        <dbReference type="SAM" id="Phobius"/>
    </source>
</evidence>
<keyword evidence="3" id="KW-0812">Transmembrane</keyword>
<dbReference type="CDD" id="cd01949">
    <property type="entry name" value="GGDEF"/>
    <property type="match status" value="1"/>
</dbReference>
<evidence type="ECO:0000313" key="5">
    <source>
        <dbReference type="EMBL" id="ABA89488.1"/>
    </source>
</evidence>
<dbReference type="GO" id="GO:0052621">
    <property type="term" value="F:diguanylate cyclase activity"/>
    <property type="evidence" value="ECO:0007669"/>
    <property type="project" value="UniProtKB-EC"/>
</dbReference>
<dbReference type="Pfam" id="PF00990">
    <property type="entry name" value="GGDEF"/>
    <property type="match status" value="1"/>
</dbReference>
<evidence type="ECO:0000259" key="4">
    <source>
        <dbReference type="PROSITE" id="PS50887"/>
    </source>
</evidence>
<dbReference type="GO" id="GO:1902201">
    <property type="term" value="P:negative regulation of bacterial-type flagellum-dependent cell motility"/>
    <property type="evidence" value="ECO:0007669"/>
    <property type="project" value="TreeGrafter"/>
</dbReference>
<dbReference type="SUPFAM" id="SSF55073">
    <property type="entry name" value="Nucleotide cyclase"/>
    <property type="match status" value="1"/>
</dbReference>
<evidence type="ECO:0000256" key="1">
    <source>
        <dbReference type="ARBA" id="ARBA00012528"/>
    </source>
</evidence>
<dbReference type="InterPro" id="IPR043128">
    <property type="entry name" value="Rev_trsase/Diguanyl_cyclase"/>
</dbReference>
<keyword evidence="3" id="KW-1133">Transmembrane helix</keyword>
<dbReference type="GO" id="GO:0043709">
    <property type="term" value="P:cell adhesion involved in single-species biofilm formation"/>
    <property type="evidence" value="ECO:0007669"/>
    <property type="project" value="TreeGrafter"/>
</dbReference>
<feature type="transmembrane region" description="Helical" evidence="3">
    <location>
        <begin position="167"/>
        <end position="190"/>
    </location>
</feature>
<dbReference type="SMART" id="SM00267">
    <property type="entry name" value="GGDEF"/>
    <property type="match status" value="1"/>
</dbReference>
<dbReference type="KEGG" id="pca:Pcar_2249"/>
<dbReference type="Proteomes" id="UP000002534">
    <property type="component" value="Chromosome"/>
</dbReference>
<feature type="transmembrane region" description="Helical" evidence="3">
    <location>
        <begin position="63"/>
        <end position="83"/>
    </location>
</feature>
<dbReference type="GO" id="GO:0005886">
    <property type="term" value="C:plasma membrane"/>
    <property type="evidence" value="ECO:0007669"/>
    <property type="project" value="TreeGrafter"/>
</dbReference>
<keyword evidence="6" id="KW-1185">Reference proteome</keyword>
<accession>Q3A2B9</accession>
<dbReference type="FunFam" id="3.30.70.270:FF:000001">
    <property type="entry name" value="Diguanylate cyclase domain protein"/>
    <property type="match status" value="1"/>
</dbReference>
<dbReference type="NCBIfam" id="TIGR00254">
    <property type="entry name" value="GGDEF"/>
    <property type="match status" value="1"/>
</dbReference>
<organism evidence="5 6">
    <name type="scientific">Syntrophotalea carbinolica (strain DSM 2380 / NBRC 103641 / GraBd1)</name>
    <name type="common">Pelobacter carbinolicus</name>
    <dbReference type="NCBI Taxonomy" id="338963"/>
    <lineage>
        <taxon>Bacteria</taxon>
        <taxon>Pseudomonadati</taxon>
        <taxon>Thermodesulfobacteriota</taxon>
        <taxon>Desulfuromonadia</taxon>
        <taxon>Desulfuromonadales</taxon>
        <taxon>Syntrophotaleaceae</taxon>
        <taxon>Syntrophotalea</taxon>
    </lineage>
</organism>
<reference evidence="5 6" key="2">
    <citation type="journal article" date="2012" name="BMC Genomics">
        <title>The genome of Pelobacter carbinolicus reveals surprising metabolic capabilities and physiological features.</title>
        <authorList>
            <person name="Aklujkar M."/>
            <person name="Haveman S.A."/>
            <person name="Didonato R.Jr."/>
            <person name="Chertkov O."/>
            <person name="Han C.S."/>
            <person name="Land M.L."/>
            <person name="Brown P."/>
            <person name="Lovley D.R."/>
        </authorList>
    </citation>
    <scope>NUCLEOTIDE SEQUENCE [LARGE SCALE GENOMIC DNA]</scope>
    <source>
        <strain evidence="6">DSM 2380 / NBRC 103641 / GraBd1</strain>
    </source>
</reference>